<name>A0ABS8I221_9NOSO</name>
<evidence type="ECO:0000256" key="2">
    <source>
        <dbReference type="ARBA" id="ARBA00022448"/>
    </source>
</evidence>
<evidence type="ECO:0000256" key="3">
    <source>
        <dbReference type="ARBA" id="ARBA00022475"/>
    </source>
</evidence>
<dbReference type="Pfam" id="PF02096">
    <property type="entry name" value="60KD_IMP"/>
    <property type="match status" value="1"/>
</dbReference>
<dbReference type="InterPro" id="IPR001708">
    <property type="entry name" value="YidC/ALB3/OXA1/COX18"/>
</dbReference>
<evidence type="ECO:0000256" key="1">
    <source>
        <dbReference type="ARBA" id="ARBA00004429"/>
    </source>
</evidence>
<dbReference type="Proteomes" id="UP001199525">
    <property type="component" value="Unassembled WGS sequence"/>
</dbReference>
<keyword evidence="8" id="KW-0143">Chaperone</keyword>
<accession>A0ABS8I221</accession>
<keyword evidence="4 9" id="KW-0812">Transmembrane</keyword>
<dbReference type="RefSeq" id="WP_229482541.1">
    <property type="nucleotide sequence ID" value="NZ_JAIVFQ010000001.1"/>
</dbReference>
<dbReference type="EMBL" id="JAIVFQ010000001">
    <property type="protein sequence ID" value="MCC5597859.1"/>
    <property type="molecule type" value="Genomic_DNA"/>
</dbReference>
<comment type="subcellular location">
    <subcellularLocation>
        <location evidence="1">Cell inner membrane</location>
        <topology evidence="1">Multi-pass membrane protein</topology>
    </subcellularLocation>
    <subcellularLocation>
        <location evidence="9">Membrane</location>
        <topology evidence="9">Multi-pass membrane protein</topology>
    </subcellularLocation>
</comment>
<keyword evidence="7 10" id="KW-0472">Membrane</keyword>
<sequence>MDFGIGFLSNNVMLPIIDFFYGIVPSYGLAIVALTLIVRFALYPLSAGSIRNMRKMRIVQPLMQKRMAEIKERYKDEPQKQQEEMVNVQKEFGNPLAGCFPLLVQMPVLLALFATLRGSPFASANYSVNLQILPAEQIEQIQPQAFATAPQNIYVADGEHVKVAAILPSGNKLAVGEQTKIQYQTVEGKPFQVLLAEHPENNLIPDWKVTKGEDRVKIDAQGNVEALQPGEVTIQGTIPGLAAEKGFLFIDALGRVGATDPDGTIHWDIVAMIVSFGISLYVSQMLSGQNSSGGNPQQDTVNKITPVIFSGMFLFFPLPAGVLMYMVIGNIFQTAQTYLLSREPLPEELQKIVATQEKEAVVAEQKALPFEPKSAKKKATGGS</sequence>
<evidence type="ECO:0000256" key="5">
    <source>
        <dbReference type="ARBA" id="ARBA00022927"/>
    </source>
</evidence>
<keyword evidence="5" id="KW-0653">Protein transport</keyword>
<feature type="transmembrane region" description="Helical" evidence="10">
    <location>
        <begin position="20"/>
        <end position="45"/>
    </location>
</feature>
<comment type="similarity">
    <text evidence="9">Belongs to the OXA1/ALB3/YidC family.</text>
</comment>
<feature type="transmembrane region" description="Helical" evidence="10">
    <location>
        <begin position="307"/>
        <end position="332"/>
    </location>
</feature>
<protein>
    <submittedName>
        <fullName evidence="12">Membrane protein insertase YidC</fullName>
    </submittedName>
</protein>
<organism evidence="12 13">
    <name type="scientific">Nostoc favosum CHAB5714</name>
    <dbReference type="NCBI Taxonomy" id="2780399"/>
    <lineage>
        <taxon>Bacteria</taxon>
        <taxon>Bacillati</taxon>
        <taxon>Cyanobacteriota</taxon>
        <taxon>Cyanophyceae</taxon>
        <taxon>Nostocales</taxon>
        <taxon>Nostocaceae</taxon>
        <taxon>Nostoc</taxon>
        <taxon>Nostoc favosum</taxon>
    </lineage>
</organism>
<keyword evidence="6 10" id="KW-1133">Transmembrane helix</keyword>
<feature type="transmembrane region" description="Helical" evidence="10">
    <location>
        <begin position="265"/>
        <end position="287"/>
    </location>
</feature>
<dbReference type="NCBIfam" id="TIGR03592">
    <property type="entry name" value="yidC_oxa1_cterm"/>
    <property type="match status" value="1"/>
</dbReference>
<evidence type="ECO:0000256" key="4">
    <source>
        <dbReference type="ARBA" id="ARBA00022692"/>
    </source>
</evidence>
<evidence type="ECO:0000313" key="12">
    <source>
        <dbReference type="EMBL" id="MCC5597859.1"/>
    </source>
</evidence>
<evidence type="ECO:0000256" key="8">
    <source>
        <dbReference type="ARBA" id="ARBA00023186"/>
    </source>
</evidence>
<evidence type="ECO:0000256" key="9">
    <source>
        <dbReference type="RuleBase" id="RU003945"/>
    </source>
</evidence>
<gene>
    <name evidence="12" type="primary">yidC</name>
    <name evidence="12" type="ORF">LC586_01025</name>
</gene>
<evidence type="ECO:0000259" key="11">
    <source>
        <dbReference type="Pfam" id="PF02096"/>
    </source>
</evidence>
<keyword evidence="13" id="KW-1185">Reference proteome</keyword>
<dbReference type="InterPro" id="IPR047196">
    <property type="entry name" value="YidC_ALB_C"/>
</dbReference>
<evidence type="ECO:0000256" key="6">
    <source>
        <dbReference type="ARBA" id="ARBA00022989"/>
    </source>
</evidence>
<keyword evidence="2" id="KW-0813">Transport</keyword>
<comment type="caution">
    <text evidence="12">The sequence shown here is derived from an EMBL/GenBank/DDBJ whole genome shotgun (WGS) entry which is preliminary data.</text>
</comment>
<dbReference type="PANTHER" id="PTHR12428:SF65">
    <property type="entry name" value="CYTOCHROME C OXIDASE ASSEMBLY PROTEIN COX18, MITOCHONDRIAL"/>
    <property type="match status" value="1"/>
</dbReference>
<proteinExistence type="inferred from homology"/>
<dbReference type="PANTHER" id="PTHR12428">
    <property type="entry name" value="OXA1"/>
    <property type="match status" value="1"/>
</dbReference>
<dbReference type="NCBIfam" id="NF002734">
    <property type="entry name" value="PRK02654.1"/>
    <property type="match status" value="1"/>
</dbReference>
<dbReference type="CDD" id="cd20070">
    <property type="entry name" value="5TM_YidC_Alb3"/>
    <property type="match status" value="1"/>
</dbReference>
<evidence type="ECO:0000256" key="10">
    <source>
        <dbReference type="SAM" id="Phobius"/>
    </source>
</evidence>
<feature type="domain" description="Membrane insertase YidC/Oxa/ALB C-terminal" evidence="11">
    <location>
        <begin position="27"/>
        <end position="341"/>
    </location>
</feature>
<reference evidence="12 13" key="1">
    <citation type="journal article" date="2021" name="Microorganisms">
        <title>Genome Evolution of Filamentous Cyanobacterium Nostoc Species: From Facultative Symbiosis to Free Living.</title>
        <authorList>
            <person name="Huo D."/>
            <person name="Li H."/>
            <person name="Cai F."/>
            <person name="Guo X."/>
            <person name="Qiao Z."/>
            <person name="Wang W."/>
            <person name="Yu G."/>
            <person name="Li R."/>
        </authorList>
    </citation>
    <scope>NUCLEOTIDE SEQUENCE [LARGE SCALE GENOMIC DNA]</scope>
    <source>
        <strain evidence="12 13">CHAB 5714</strain>
    </source>
</reference>
<dbReference type="InterPro" id="IPR028055">
    <property type="entry name" value="YidC/Oxa/ALB_C"/>
</dbReference>
<evidence type="ECO:0000256" key="7">
    <source>
        <dbReference type="ARBA" id="ARBA00023136"/>
    </source>
</evidence>
<evidence type="ECO:0000313" key="13">
    <source>
        <dbReference type="Proteomes" id="UP001199525"/>
    </source>
</evidence>
<keyword evidence="3" id="KW-1003">Cell membrane</keyword>